<feature type="repeat" description="TPR" evidence="3">
    <location>
        <begin position="95"/>
        <end position="128"/>
    </location>
</feature>
<dbReference type="EMBL" id="LR134384">
    <property type="protein sequence ID" value="VEH15337.1"/>
    <property type="molecule type" value="Genomic_DNA"/>
</dbReference>
<feature type="region of interest" description="Disordered" evidence="4">
    <location>
        <begin position="141"/>
        <end position="224"/>
    </location>
</feature>
<feature type="compositionally biased region" description="Polar residues" evidence="4">
    <location>
        <begin position="205"/>
        <end position="218"/>
    </location>
</feature>
<dbReference type="KEGG" id="poc:NCTC13071_01337"/>
<dbReference type="Proteomes" id="UP000274578">
    <property type="component" value="Chromosome 1"/>
</dbReference>
<evidence type="ECO:0000256" key="3">
    <source>
        <dbReference type="PROSITE-ProRule" id="PRU00339"/>
    </source>
</evidence>
<dbReference type="PANTHER" id="PTHR44227:SF3">
    <property type="entry name" value="PROTEIN O-MANNOSYL-TRANSFERASE TMTC4"/>
    <property type="match status" value="1"/>
</dbReference>
<organism evidence="5 6">
    <name type="scientific">Segatella oris</name>
    <dbReference type="NCBI Taxonomy" id="28135"/>
    <lineage>
        <taxon>Bacteria</taxon>
        <taxon>Pseudomonadati</taxon>
        <taxon>Bacteroidota</taxon>
        <taxon>Bacteroidia</taxon>
        <taxon>Bacteroidales</taxon>
        <taxon>Prevotellaceae</taxon>
        <taxon>Segatella</taxon>
    </lineage>
</organism>
<evidence type="ECO:0000313" key="5">
    <source>
        <dbReference type="EMBL" id="VEH15337.1"/>
    </source>
</evidence>
<reference evidence="5 6" key="1">
    <citation type="submission" date="2018-12" db="EMBL/GenBank/DDBJ databases">
        <authorList>
            <consortium name="Pathogen Informatics"/>
        </authorList>
    </citation>
    <scope>NUCLEOTIDE SEQUENCE [LARGE SCALE GENOMIC DNA]</scope>
    <source>
        <strain evidence="5 6">NCTC13071</strain>
    </source>
</reference>
<dbReference type="InterPro" id="IPR052346">
    <property type="entry name" value="O-mannosyl-transferase_TMTC"/>
</dbReference>
<proteinExistence type="predicted"/>
<dbReference type="InterPro" id="IPR013105">
    <property type="entry name" value="TPR_2"/>
</dbReference>
<evidence type="ECO:0000256" key="2">
    <source>
        <dbReference type="ARBA" id="ARBA00022803"/>
    </source>
</evidence>
<dbReference type="Pfam" id="PF13431">
    <property type="entry name" value="TPR_17"/>
    <property type="match status" value="1"/>
</dbReference>
<name>A0A3S4X740_9BACT</name>
<dbReference type="GeneID" id="85012177"/>
<dbReference type="AlphaFoldDB" id="A0A3S4X740"/>
<feature type="compositionally biased region" description="Basic and acidic residues" evidence="4">
    <location>
        <begin position="145"/>
        <end position="190"/>
    </location>
</feature>
<dbReference type="InterPro" id="IPR011990">
    <property type="entry name" value="TPR-like_helical_dom_sf"/>
</dbReference>
<dbReference type="Pfam" id="PF07719">
    <property type="entry name" value="TPR_2"/>
    <property type="match status" value="1"/>
</dbReference>
<dbReference type="PROSITE" id="PS50005">
    <property type="entry name" value="TPR"/>
    <property type="match status" value="1"/>
</dbReference>
<evidence type="ECO:0000256" key="4">
    <source>
        <dbReference type="SAM" id="MobiDB-lite"/>
    </source>
</evidence>
<keyword evidence="2 3" id="KW-0802">TPR repeat</keyword>
<dbReference type="GO" id="GO:0016740">
    <property type="term" value="F:transferase activity"/>
    <property type="evidence" value="ECO:0007669"/>
    <property type="project" value="UniProtKB-KW"/>
</dbReference>
<keyword evidence="1" id="KW-0677">Repeat</keyword>
<sequence>MKYYQYMVLLIACMLTGITYAQTDRQFIRNGNKLFHSQNFVKAEVEYRKAVSKNPKNFQALYNLGTALLMQQKDSAATDILQRAGKQETSKIRKAQSYHNIGYICQHHQMYAEAIQAYKEALRNNPADSETRYNLALCKKLLKNKPQDKKQQNKKDKNKKEDNKDKQQKQKKQSKEEQQDTKDRMSKENAEQLLKAAIQDEKVTQQRISKAIQQSGNRKLQKNW</sequence>
<dbReference type="PANTHER" id="PTHR44227">
    <property type="match status" value="1"/>
</dbReference>
<evidence type="ECO:0000313" key="6">
    <source>
        <dbReference type="Proteomes" id="UP000274578"/>
    </source>
</evidence>
<dbReference type="SMART" id="SM00028">
    <property type="entry name" value="TPR"/>
    <property type="match status" value="3"/>
</dbReference>
<accession>A0A3S4X740</accession>
<dbReference type="Gene3D" id="1.25.40.10">
    <property type="entry name" value="Tetratricopeptide repeat domain"/>
    <property type="match status" value="1"/>
</dbReference>
<evidence type="ECO:0000256" key="1">
    <source>
        <dbReference type="ARBA" id="ARBA00022737"/>
    </source>
</evidence>
<keyword evidence="5" id="KW-0808">Transferase</keyword>
<protein>
    <submittedName>
        <fullName evidence="5">Predicted O-linked N-acetylglucosamine transferase, SPINDLY family</fullName>
    </submittedName>
</protein>
<gene>
    <name evidence="5" type="ORF">NCTC13071_01337</name>
</gene>
<dbReference type="SUPFAM" id="SSF48452">
    <property type="entry name" value="TPR-like"/>
    <property type="match status" value="1"/>
</dbReference>
<dbReference type="InterPro" id="IPR019734">
    <property type="entry name" value="TPR_rpt"/>
</dbReference>
<dbReference type="RefSeq" id="WP_018920803.1">
    <property type="nucleotide sequence ID" value="NZ_LR134384.1"/>
</dbReference>